<keyword evidence="2" id="KW-1003">Cell membrane</keyword>
<comment type="subcellular location">
    <subcellularLocation>
        <location evidence="1">Cell membrane</location>
        <topology evidence="1">Multi-pass membrane protein</topology>
    </subcellularLocation>
</comment>
<keyword evidence="5 6" id="KW-0472">Membrane</keyword>
<dbReference type="RefSeq" id="WP_338536141.1">
    <property type="nucleotide sequence ID" value="NZ_AP028654.1"/>
</dbReference>
<evidence type="ECO:0000256" key="1">
    <source>
        <dbReference type="ARBA" id="ARBA00004651"/>
    </source>
</evidence>
<feature type="transmembrane region" description="Helical" evidence="6">
    <location>
        <begin position="169"/>
        <end position="188"/>
    </location>
</feature>
<dbReference type="GO" id="GO:0015658">
    <property type="term" value="F:branched-chain amino acid transmembrane transporter activity"/>
    <property type="evidence" value="ECO:0007669"/>
    <property type="project" value="InterPro"/>
</dbReference>
<feature type="transmembrane region" description="Helical" evidence="6">
    <location>
        <begin position="301"/>
        <end position="320"/>
    </location>
</feature>
<dbReference type="InterPro" id="IPR001851">
    <property type="entry name" value="ABC_transp_permease"/>
</dbReference>
<evidence type="ECO:0000256" key="6">
    <source>
        <dbReference type="SAM" id="Phobius"/>
    </source>
</evidence>
<keyword evidence="8" id="KW-1185">Reference proteome</keyword>
<feature type="transmembrane region" description="Helical" evidence="6">
    <location>
        <begin position="132"/>
        <end position="148"/>
    </location>
</feature>
<dbReference type="Proteomes" id="UP001321786">
    <property type="component" value="Chromosome"/>
</dbReference>
<dbReference type="EMBL" id="AP028654">
    <property type="protein sequence ID" value="BEP27772.1"/>
    <property type="molecule type" value="Genomic_DNA"/>
</dbReference>
<sequence>MKERKNQLTVASIIVIFIVIAILNVTLDSYKIRILNLCAIYIILGLSMNLINGFTGLFSLGHAGFMAVGAYVSALLTMSPELKGTIFYAAPINPFIQMIHAPFPIALIIGGLVTAGVAFLIGAPVLRLNDDYLAIATLGFSEIIRVILTNTQTISNGALGLKGITRYTNLWWSWGIAIITLFGIKSLIDGMYGKAFKAIREDEIAAEAMGINLFKHKMLSFVIGAFFAGIGGGLLAHLIGTIDPLMFRFILTFNILLIVVLGGIGSLTGTVLSAIGVTVLMEVLRVIEKPLSIGALHIPGIPGMRMVVFSFLLMAVILFYPRGLMGRNEFTWEYFTKGKFLNKFKKSA</sequence>
<name>A0AAU9E5B8_9FIRM</name>
<gene>
    <name evidence="7" type="ORF">HLPR_01030</name>
</gene>
<evidence type="ECO:0000256" key="5">
    <source>
        <dbReference type="ARBA" id="ARBA00023136"/>
    </source>
</evidence>
<feature type="transmembrane region" description="Helical" evidence="6">
    <location>
        <begin position="218"/>
        <end position="239"/>
    </location>
</feature>
<feature type="transmembrane region" description="Helical" evidence="6">
    <location>
        <begin position="57"/>
        <end position="78"/>
    </location>
</feature>
<protein>
    <submittedName>
        <fullName evidence="7">Branched-chain amino acid ABC transporter permease</fullName>
    </submittedName>
</protein>
<organism evidence="7 8">
    <name type="scientific">Helicovermis profundi</name>
    <dbReference type="NCBI Taxonomy" id="3065157"/>
    <lineage>
        <taxon>Bacteria</taxon>
        <taxon>Bacillati</taxon>
        <taxon>Bacillota</taxon>
        <taxon>Clostridia</taxon>
        <taxon>Helicovermis</taxon>
    </lineage>
</organism>
<evidence type="ECO:0000313" key="7">
    <source>
        <dbReference type="EMBL" id="BEP27772.1"/>
    </source>
</evidence>
<reference evidence="7 8" key="1">
    <citation type="submission" date="2023-08" db="EMBL/GenBank/DDBJ databases">
        <title>Helicovermis profunda gen. nov., sp. nov., a novel mesophilic, fermentative bacterium within the Bacillota from a deep-sea hydrothermal vent chimney.</title>
        <authorList>
            <person name="Miyazaki U."/>
            <person name="Mizutani D."/>
            <person name="Hashimoto Y."/>
            <person name="Tame A."/>
            <person name="Sawayama S."/>
            <person name="Miyazaki J."/>
            <person name="Takai K."/>
            <person name="Nakagawa S."/>
        </authorList>
    </citation>
    <scope>NUCLEOTIDE SEQUENCE [LARGE SCALE GENOMIC DNA]</scope>
    <source>
        <strain evidence="7 8">S502</strain>
    </source>
</reference>
<dbReference type="PANTHER" id="PTHR30482:SF10">
    <property type="entry name" value="HIGH-AFFINITY BRANCHED-CHAIN AMINO ACID TRANSPORT PROTEIN BRAE"/>
    <property type="match status" value="1"/>
</dbReference>
<dbReference type="Pfam" id="PF02653">
    <property type="entry name" value="BPD_transp_2"/>
    <property type="match status" value="1"/>
</dbReference>
<evidence type="ECO:0000256" key="4">
    <source>
        <dbReference type="ARBA" id="ARBA00022989"/>
    </source>
</evidence>
<evidence type="ECO:0000256" key="2">
    <source>
        <dbReference type="ARBA" id="ARBA00022475"/>
    </source>
</evidence>
<dbReference type="KEGG" id="hprf:HLPR_01030"/>
<dbReference type="InterPro" id="IPR043428">
    <property type="entry name" value="LivM-like"/>
</dbReference>
<dbReference type="PANTHER" id="PTHR30482">
    <property type="entry name" value="HIGH-AFFINITY BRANCHED-CHAIN AMINO ACID TRANSPORT SYSTEM PERMEASE"/>
    <property type="match status" value="1"/>
</dbReference>
<evidence type="ECO:0000256" key="3">
    <source>
        <dbReference type="ARBA" id="ARBA00022692"/>
    </source>
</evidence>
<dbReference type="CDD" id="cd06581">
    <property type="entry name" value="TM_PBP1_LivM_like"/>
    <property type="match status" value="1"/>
</dbReference>
<feature type="transmembrane region" description="Helical" evidence="6">
    <location>
        <begin position="34"/>
        <end position="51"/>
    </location>
</feature>
<proteinExistence type="predicted"/>
<feature type="transmembrane region" description="Helical" evidence="6">
    <location>
        <begin position="6"/>
        <end position="27"/>
    </location>
</feature>
<keyword evidence="3 6" id="KW-0812">Transmembrane</keyword>
<dbReference type="AlphaFoldDB" id="A0AAU9E5B8"/>
<accession>A0AAU9E5B8</accession>
<feature type="transmembrane region" description="Helical" evidence="6">
    <location>
        <begin position="99"/>
        <end position="126"/>
    </location>
</feature>
<evidence type="ECO:0000313" key="8">
    <source>
        <dbReference type="Proteomes" id="UP001321786"/>
    </source>
</evidence>
<keyword evidence="4 6" id="KW-1133">Transmembrane helix</keyword>
<feature type="transmembrane region" description="Helical" evidence="6">
    <location>
        <begin position="251"/>
        <end position="281"/>
    </location>
</feature>
<dbReference type="GO" id="GO:0005886">
    <property type="term" value="C:plasma membrane"/>
    <property type="evidence" value="ECO:0007669"/>
    <property type="project" value="UniProtKB-SubCell"/>
</dbReference>